<dbReference type="PROSITE" id="PS50842">
    <property type="entry name" value="EXPANSIN_EG45"/>
    <property type="match status" value="1"/>
</dbReference>
<dbReference type="EMBL" id="KI392446">
    <property type="protein sequence ID" value="ERN16393.1"/>
    <property type="molecule type" value="Genomic_DNA"/>
</dbReference>
<evidence type="ECO:0000313" key="4">
    <source>
        <dbReference type="Proteomes" id="UP000017836"/>
    </source>
</evidence>
<name>U5D7P4_AMBTC</name>
<dbReference type="Gramene" id="ERN16393">
    <property type="protein sequence ID" value="ERN16393"/>
    <property type="gene ID" value="AMTR_s00052p00111370"/>
</dbReference>
<dbReference type="eggNOG" id="ENOG502S2AX">
    <property type="taxonomic scope" value="Eukaryota"/>
</dbReference>
<feature type="signal peptide" evidence="1">
    <location>
        <begin position="1"/>
        <end position="21"/>
    </location>
</feature>
<dbReference type="SUPFAM" id="SSF50685">
    <property type="entry name" value="Barwin-like endoglucanases"/>
    <property type="match status" value="1"/>
</dbReference>
<dbReference type="Pfam" id="PF03330">
    <property type="entry name" value="DPBB_1"/>
    <property type="match status" value="1"/>
</dbReference>
<dbReference type="PANTHER" id="PTHR47480:SF1">
    <property type="entry name" value="EG45-LIKE DOMAIN CONTAINING PROTEIN 1"/>
    <property type="match status" value="1"/>
</dbReference>
<feature type="chain" id="PRO_5004658682" description="Expansin-like EG45 domain-containing protein" evidence="1">
    <location>
        <begin position="22"/>
        <end position="131"/>
    </location>
</feature>
<keyword evidence="4" id="KW-1185">Reference proteome</keyword>
<dbReference type="OMA" id="HAKQINI"/>
<proteinExistence type="predicted"/>
<evidence type="ECO:0000313" key="3">
    <source>
        <dbReference type="EMBL" id="ERN16393.1"/>
    </source>
</evidence>
<feature type="domain" description="Expansin-like EG45" evidence="2">
    <location>
        <begin position="39"/>
        <end position="131"/>
    </location>
</feature>
<dbReference type="InterPro" id="IPR007112">
    <property type="entry name" value="Expansin/allergen_DPBB_dom"/>
</dbReference>
<dbReference type="HOGENOM" id="CLU_112218_1_0_1"/>
<organism evidence="3 4">
    <name type="scientific">Amborella trichopoda</name>
    <dbReference type="NCBI Taxonomy" id="13333"/>
    <lineage>
        <taxon>Eukaryota</taxon>
        <taxon>Viridiplantae</taxon>
        <taxon>Streptophyta</taxon>
        <taxon>Embryophyta</taxon>
        <taxon>Tracheophyta</taxon>
        <taxon>Spermatophyta</taxon>
        <taxon>Magnoliopsida</taxon>
        <taxon>Amborellales</taxon>
        <taxon>Amborellaceae</taxon>
        <taxon>Amborella</taxon>
    </lineage>
</organism>
<dbReference type="Proteomes" id="UP000017836">
    <property type="component" value="Unassembled WGS sequence"/>
</dbReference>
<evidence type="ECO:0000256" key="1">
    <source>
        <dbReference type="SAM" id="SignalP"/>
    </source>
</evidence>
<dbReference type="CDD" id="cd22269">
    <property type="entry name" value="DPBB_EG45-like"/>
    <property type="match status" value="1"/>
</dbReference>
<dbReference type="PANTHER" id="PTHR47480">
    <property type="entry name" value="EG45-LIKE DOMAIN CONTAINING PROTEIN"/>
    <property type="match status" value="1"/>
</dbReference>
<accession>U5D7P4</accession>
<dbReference type="InterPro" id="IPR036908">
    <property type="entry name" value="RlpA-like_sf"/>
</dbReference>
<dbReference type="InterPro" id="IPR009009">
    <property type="entry name" value="RlpA-like_DPBB"/>
</dbReference>
<dbReference type="AlphaFoldDB" id="U5D7P4"/>
<keyword evidence="1" id="KW-0732">Signal</keyword>
<sequence>MTREMMFPWLIFLFLIGRCSADVGTATFYNPPYVPTKCYGNGTLQFPADNLFAAASDSIWDNGAACAREYSVRCLSAAASSADPCVANSVIQVRIVDFRTTGAATMFLSSDAFQAIAHPNVTATINFEFKQ</sequence>
<gene>
    <name evidence="3" type="ORF">AMTR_s00052p00111370</name>
</gene>
<reference evidence="4" key="1">
    <citation type="journal article" date="2013" name="Science">
        <title>The Amborella genome and the evolution of flowering plants.</title>
        <authorList>
            <consortium name="Amborella Genome Project"/>
        </authorList>
    </citation>
    <scope>NUCLEOTIDE SEQUENCE [LARGE SCALE GENOMIC DNA]</scope>
</reference>
<evidence type="ECO:0000259" key="2">
    <source>
        <dbReference type="PROSITE" id="PS50842"/>
    </source>
</evidence>
<protein>
    <recommendedName>
        <fullName evidence="2">Expansin-like EG45 domain-containing protein</fullName>
    </recommendedName>
</protein>
<dbReference type="Gene3D" id="2.40.40.10">
    <property type="entry name" value="RlpA-like domain"/>
    <property type="match status" value="1"/>
</dbReference>